<dbReference type="RefSeq" id="WP_145340145.1">
    <property type="nucleotide sequence ID" value="NZ_SMLY01000053.1"/>
</dbReference>
<name>A0A562THG8_9HYPH</name>
<dbReference type="AlphaFoldDB" id="A0A562THG8"/>
<protein>
    <submittedName>
        <fullName evidence="1">Uncharacterized protein</fullName>
    </submittedName>
</protein>
<dbReference type="InterPro" id="IPR046239">
    <property type="entry name" value="DUF6272"/>
</dbReference>
<dbReference type="OrthoDB" id="5365713at2"/>
<comment type="caution">
    <text evidence="1">The sequence shown here is derived from an EMBL/GenBank/DDBJ whole genome shotgun (WGS) entry which is preliminary data.</text>
</comment>
<keyword evidence="2" id="KW-1185">Reference proteome</keyword>
<reference evidence="1 2" key="1">
    <citation type="submission" date="2019-07" db="EMBL/GenBank/DDBJ databases">
        <title>Genomic Encyclopedia of Archaeal and Bacterial Type Strains, Phase II (KMG-II): from individual species to whole genera.</title>
        <authorList>
            <person name="Goeker M."/>
        </authorList>
    </citation>
    <scope>NUCLEOTIDE SEQUENCE [LARGE SCALE GENOMIC DNA]</scope>
    <source>
        <strain evidence="1 2">ATCC BAA-252</strain>
    </source>
</reference>
<organism evidence="1 2">
    <name type="scientific">Roseibium hamelinense</name>
    <dbReference type="NCBI Taxonomy" id="150831"/>
    <lineage>
        <taxon>Bacteria</taxon>
        <taxon>Pseudomonadati</taxon>
        <taxon>Pseudomonadota</taxon>
        <taxon>Alphaproteobacteria</taxon>
        <taxon>Hyphomicrobiales</taxon>
        <taxon>Stappiaceae</taxon>
        <taxon>Roseibium</taxon>
    </lineage>
</organism>
<evidence type="ECO:0000313" key="1">
    <source>
        <dbReference type="EMBL" id="TWI92608.1"/>
    </source>
</evidence>
<dbReference type="NCBIfam" id="NF038262">
    <property type="entry name" value="SiaB_fam_kinase"/>
    <property type="match status" value="1"/>
</dbReference>
<dbReference type="Pfam" id="PF19788">
    <property type="entry name" value="DUF6272"/>
    <property type="match status" value="1"/>
</dbReference>
<evidence type="ECO:0000313" key="2">
    <source>
        <dbReference type="Proteomes" id="UP000320593"/>
    </source>
</evidence>
<gene>
    <name evidence="1" type="ORF">JM93_00150</name>
</gene>
<sequence>MLAQDILTFRNELQKRNTLFAYSGYLSEALLFSLGGTVKQQLEIKNTESKTVRRVFSVFVEQVQNVIRYSDEKEWHTDDKRDRQSAGVIAVGIEDTRFFVICGNTVKQSEAPKLEARLNEIVSMDEPELRQHYKQKLREEPEEQSEGGTIGLLEIARRASAPLQFEFMTLDEERQFFVLKAYI</sequence>
<proteinExistence type="predicted"/>
<dbReference type="Proteomes" id="UP000320593">
    <property type="component" value="Unassembled WGS sequence"/>
</dbReference>
<accession>A0A562THG8</accession>
<dbReference type="EMBL" id="VLLF01000001">
    <property type="protein sequence ID" value="TWI92608.1"/>
    <property type="molecule type" value="Genomic_DNA"/>
</dbReference>